<keyword evidence="13 20" id="KW-0472">Membrane</keyword>
<feature type="transmembrane region" description="Helical" evidence="20">
    <location>
        <begin position="486"/>
        <end position="503"/>
    </location>
</feature>
<dbReference type="PANTHER" id="PTHR22763">
    <property type="entry name" value="RING ZINC FINGER PROTEIN"/>
    <property type="match status" value="1"/>
</dbReference>
<evidence type="ECO:0000256" key="19">
    <source>
        <dbReference type="PROSITE-ProRule" id="PRU00175"/>
    </source>
</evidence>
<organism evidence="23 24">
    <name type="scientific">Sphaerosporella brunnea</name>
    <dbReference type="NCBI Taxonomy" id="1250544"/>
    <lineage>
        <taxon>Eukaryota</taxon>
        <taxon>Fungi</taxon>
        <taxon>Dikarya</taxon>
        <taxon>Ascomycota</taxon>
        <taxon>Pezizomycotina</taxon>
        <taxon>Pezizomycetes</taxon>
        <taxon>Pezizales</taxon>
        <taxon>Pyronemataceae</taxon>
        <taxon>Sphaerosporella</taxon>
    </lineage>
</organism>
<evidence type="ECO:0000256" key="8">
    <source>
        <dbReference type="ARBA" id="ARBA00022729"/>
    </source>
</evidence>
<evidence type="ECO:0000256" key="5">
    <source>
        <dbReference type="ARBA" id="ARBA00022679"/>
    </source>
</evidence>
<evidence type="ECO:0000256" key="6">
    <source>
        <dbReference type="ARBA" id="ARBA00022692"/>
    </source>
</evidence>
<dbReference type="GO" id="GO:0061630">
    <property type="term" value="F:ubiquitin protein ligase activity"/>
    <property type="evidence" value="ECO:0007669"/>
    <property type="project" value="UniProtKB-EC"/>
</dbReference>
<evidence type="ECO:0000313" key="24">
    <source>
        <dbReference type="Proteomes" id="UP000326924"/>
    </source>
</evidence>
<keyword evidence="7" id="KW-0479">Metal-binding</keyword>
<evidence type="ECO:0000256" key="17">
    <source>
        <dbReference type="ARBA" id="ARBA00077885"/>
    </source>
</evidence>
<keyword evidence="12 20" id="KW-1133">Transmembrane helix</keyword>
<keyword evidence="5" id="KW-0808">Transferase</keyword>
<proteinExistence type="predicted"/>
<keyword evidence="11" id="KW-0862">Zinc</keyword>
<comment type="catalytic activity">
    <reaction evidence="1">
        <text>S-ubiquitinyl-[E2 ubiquitin-conjugating enzyme]-L-cysteine + [acceptor protein]-L-lysine = [E2 ubiquitin-conjugating enzyme]-L-cysteine + N(6)-ubiquitinyl-[acceptor protein]-L-lysine.</text>
        <dbReference type="EC" id="2.3.2.27"/>
    </reaction>
</comment>
<dbReference type="GO" id="GO:0043161">
    <property type="term" value="P:proteasome-mediated ubiquitin-dependent protein catabolic process"/>
    <property type="evidence" value="ECO:0007669"/>
    <property type="project" value="TreeGrafter"/>
</dbReference>
<dbReference type="InterPro" id="IPR013083">
    <property type="entry name" value="Znf_RING/FYVE/PHD"/>
</dbReference>
<evidence type="ECO:0000256" key="10">
    <source>
        <dbReference type="ARBA" id="ARBA00022786"/>
    </source>
</evidence>
<dbReference type="UniPathway" id="UPA00143"/>
<reference evidence="23 24" key="1">
    <citation type="submission" date="2019-09" db="EMBL/GenBank/DDBJ databases">
        <title>Draft genome of the ectomycorrhizal ascomycete Sphaerosporella brunnea.</title>
        <authorList>
            <consortium name="DOE Joint Genome Institute"/>
            <person name="Benucci G.M."/>
            <person name="Marozzi G."/>
            <person name="Antonielli L."/>
            <person name="Sanchez S."/>
            <person name="Marco P."/>
            <person name="Wang X."/>
            <person name="Falini L.B."/>
            <person name="Barry K."/>
            <person name="Haridas S."/>
            <person name="Lipzen A."/>
            <person name="Labutti K."/>
            <person name="Grigoriev I.V."/>
            <person name="Murat C."/>
            <person name="Martin F."/>
            <person name="Albertini E."/>
            <person name="Donnini D."/>
            <person name="Bonito G."/>
        </authorList>
    </citation>
    <scope>NUCLEOTIDE SEQUENCE [LARGE SCALE GENOMIC DNA]</scope>
    <source>
        <strain evidence="23 24">Sb_GMNB300</strain>
    </source>
</reference>
<dbReference type="Proteomes" id="UP000326924">
    <property type="component" value="Unassembled WGS sequence"/>
</dbReference>
<sequence>MEQNRALILLIILIFLFFPSFPGSDHNLDTNGTIAQERYQLEVLRNSKWESPGNLTGLLSGEKTPPEVVREKWRGIREDLVGHSSRGVVVYRNATGSVSGSWCKLSFPELPTIRLPNVTYPNNFSTINTGKVTVNVEDMTQGFSLGVGVVKVSLRLGDNDGGNAVDFAALGVHFERQGLIVATTTSERYSGFFAVPHFMLDEAEFIQSKQLLLPLIEKEVKKMEETHYMDAMWLPGAGGMPTSTKPQCEYIVYLQLHPAQVLQDGRYNHQLGLDNAGLLREIEREMRFPTGISLPPPPPMEIAAMIYSPNCGTVMLAEGLEGEKVEQFYTKASRFALAAAAVAGVQMWLLIRQMNESNTLTTICRVSFWTITMMAVVDGYLFFSFMIIALFLKACFLNMVAASFCYLMLSAVLGMRFMVTTYKVHRQWRQPTSAVSQAPTPATTDNLPAPATSGVSTPVIIPGNQDSPVVSDAEVDAELGALHTRFYFTLLAILFFTLNAATWPPFFRNIVLCIVFLVVNSQWVPQIYRNVMRGCRKAFQWEFVFGTSVCRLAGVFYIFLYPKNIFHAEPNPKAAALIIGLVWVQCVVLVCQDLFGPRFLLPSHLLPPVYDYHPPLPADDEEAAQNTGTAIGGGGGGGGRRSYDCVICMQSIEVPTAGSTDGRDGDGGSSVGLLGRRQYMVTPCRHVFHSHCLEGWMRFRLQCPICRNRLPAL</sequence>
<dbReference type="InterPro" id="IPR021319">
    <property type="entry name" value="DUF2921"/>
</dbReference>
<feature type="transmembrane region" description="Helical" evidence="20">
    <location>
        <begin position="574"/>
        <end position="595"/>
    </location>
</feature>
<dbReference type="InterPro" id="IPR024766">
    <property type="entry name" value="Znf_RING_H2"/>
</dbReference>
<dbReference type="PROSITE" id="PS50089">
    <property type="entry name" value="ZF_RING_2"/>
    <property type="match status" value="1"/>
</dbReference>
<evidence type="ECO:0000256" key="12">
    <source>
        <dbReference type="ARBA" id="ARBA00022989"/>
    </source>
</evidence>
<dbReference type="FunFam" id="3.30.40.10:FF:000626">
    <property type="entry name" value="Transmembrane ubiquitin ligase 1"/>
    <property type="match status" value="1"/>
</dbReference>
<dbReference type="InParanoid" id="A0A5J5FBD0"/>
<comment type="pathway">
    <text evidence="3">Protein modification; protein ubiquitination.</text>
</comment>
<feature type="transmembrane region" description="Helical" evidence="20">
    <location>
        <begin position="396"/>
        <end position="419"/>
    </location>
</feature>
<gene>
    <name evidence="23" type="ORF">FN846DRAFT_925246</name>
</gene>
<keyword evidence="8 21" id="KW-0732">Signal</keyword>
<dbReference type="GO" id="GO:0012505">
    <property type="term" value="C:endomembrane system"/>
    <property type="evidence" value="ECO:0007669"/>
    <property type="project" value="UniProtKB-SubCell"/>
</dbReference>
<comment type="subcellular location">
    <subcellularLocation>
        <location evidence="2">Endomembrane system</location>
        <topology evidence="2">Multi-pass membrane protein</topology>
    </subcellularLocation>
</comment>
<keyword evidence="6 20" id="KW-0812">Transmembrane</keyword>
<evidence type="ECO:0000256" key="20">
    <source>
        <dbReference type="SAM" id="Phobius"/>
    </source>
</evidence>
<dbReference type="Pfam" id="PF12678">
    <property type="entry name" value="zf-rbx1"/>
    <property type="match status" value="1"/>
</dbReference>
<name>A0A5J5FBD0_9PEZI</name>
<feature type="transmembrane region" description="Helical" evidence="20">
    <location>
        <begin position="543"/>
        <end position="562"/>
    </location>
</feature>
<evidence type="ECO:0000256" key="14">
    <source>
        <dbReference type="ARBA" id="ARBA00056116"/>
    </source>
</evidence>
<dbReference type="EC" id="2.3.2.27" evidence="4"/>
<keyword evidence="9 19" id="KW-0863">Zinc-finger</keyword>
<evidence type="ECO:0000256" key="11">
    <source>
        <dbReference type="ARBA" id="ARBA00022833"/>
    </source>
</evidence>
<evidence type="ECO:0000256" key="2">
    <source>
        <dbReference type="ARBA" id="ARBA00004127"/>
    </source>
</evidence>
<dbReference type="SUPFAM" id="SSF57850">
    <property type="entry name" value="RING/U-box"/>
    <property type="match status" value="1"/>
</dbReference>
<feature type="chain" id="PRO_5023847731" description="DSC E3 ubiquitin ligase complex subunit A" evidence="21">
    <location>
        <begin position="23"/>
        <end position="713"/>
    </location>
</feature>
<accession>A0A5J5FBD0</accession>
<dbReference type="Pfam" id="PF11145">
    <property type="entry name" value="DUF2921"/>
    <property type="match status" value="2"/>
</dbReference>
<dbReference type="InterPro" id="IPR001841">
    <property type="entry name" value="Znf_RING"/>
</dbReference>
<feature type="transmembrane region" description="Helical" evidence="20">
    <location>
        <begin position="509"/>
        <end position="531"/>
    </location>
</feature>
<evidence type="ECO:0000256" key="9">
    <source>
        <dbReference type="ARBA" id="ARBA00022771"/>
    </source>
</evidence>
<evidence type="ECO:0000256" key="4">
    <source>
        <dbReference type="ARBA" id="ARBA00012483"/>
    </source>
</evidence>
<keyword evidence="10" id="KW-0833">Ubl conjugation pathway</keyword>
<comment type="subunit">
    <text evidence="15">Component of the DSC E3 ubiquitin ligase complex composed of dscA, dscB, dscC and dscD.</text>
</comment>
<dbReference type="OrthoDB" id="9984778at2759"/>
<comment type="function">
    <text evidence="14">Catalytic component of the DSC E3 ubiquitin ligase complex which is required for the srbA transcriptional activator proteolytic cleavage to release the soluble transcription factor from the membrane in low oxygen or sterol conditions. Required for growth during hypoxia and triazole drug susceptibility, as well as for virulence in a murine model of invasive pulmonary aspergillosis (IPA).</text>
</comment>
<feature type="signal peptide" evidence="21">
    <location>
        <begin position="1"/>
        <end position="22"/>
    </location>
</feature>
<dbReference type="GO" id="GO:0044695">
    <property type="term" value="C:Dsc E3 ubiquitin ligase complex"/>
    <property type="evidence" value="ECO:0007669"/>
    <property type="project" value="TreeGrafter"/>
</dbReference>
<dbReference type="FunCoup" id="A0A5J5FBD0">
    <property type="interactions" value="38"/>
</dbReference>
<evidence type="ECO:0000313" key="23">
    <source>
        <dbReference type="EMBL" id="KAA8914872.1"/>
    </source>
</evidence>
<evidence type="ECO:0000256" key="1">
    <source>
        <dbReference type="ARBA" id="ARBA00000900"/>
    </source>
</evidence>
<dbReference type="InterPro" id="IPR050731">
    <property type="entry name" value="HRD1_E3_ubiq-ligases"/>
</dbReference>
<evidence type="ECO:0000256" key="15">
    <source>
        <dbReference type="ARBA" id="ARBA00063126"/>
    </source>
</evidence>
<dbReference type="EMBL" id="VXIS01000002">
    <property type="protein sequence ID" value="KAA8914872.1"/>
    <property type="molecule type" value="Genomic_DNA"/>
</dbReference>
<evidence type="ECO:0000256" key="16">
    <source>
        <dbReference type="ARBA" id="ARBA00071072"/>
    </source>
</evidence>
<feature type="transmembrane region" description="Helical" evidence="20">
    <location>
        <begin position="363"/>
        <end position="390"/>
    </location>
</feature>
<dbReference type="SMART" id="SM00184">
    <property type="entry name" value="RING"/>
    <property type="match status" value="1"/>
</dbReference>
<feature type="domain" description="RING-type" evidence="22">
    <location>
        <begin position="645"/>
        <end position="707"/>
    </location>
</feature>
<keyword evidence="24" id="KW-1185">Reference proteome</keyword>
<evidence type="ECO:0000256" key="18">
    <source>
        <dbReference type="ARBA" id="ARBA00082128"/>
    </source>
</evidence>
<evidence type="ECO:0000256" key="7">
    <source>
        <dbReference type="ARBA" id="ARBA00022723"/>
    </source>
</evidence>
<dbReference type="PANTHER" id="PTHR22763:SF162">
    <property type="entry name" value="TRANSMEMBRANE E3 UBIQUITIN-PROTEIN LIGASE 1"/>
    <property type="match status" value="1"/>
</dbReference>
<dbReference type="Gene3D" id="3.30.40.10">
    <property type="entry name" value="Zinc/RING finger domain, C3HC4 (zinc finger)"/>
    <property type="match status" value="1"/>
</dbReference>
<evidence type="ECO:0000259" key="22">
    <source>
        <dbReference type="PROSITE" id="PS50089"/>
    </source>
</evidence>
<evidence type="ECO:0000256" key="3">
    <source>
        <dbReference type="ARBA" id="ARBA00004906"/>
    </source>
</evidence>
<dbReference type="GO" id="GO:0008270">
    <property type="term" value="F:zinc ion binding"/>
    <property type="evidence" value="ECO:0007669"/>
    <property type="project" value="UniProtKB-KW"/>
</dbReference>
<comment type="caution">
    <text evidence="23">The sequence shown here is derived from an EMBL/GenBank/DDBJ whole genome shotgun (WGS) entry which is preliminary data.</text>
</comment>
<evidence type="ECO:0000256" key="13">
    <source>
        <dbReference type="ARBA" id="ARBA00023136"/>
    </source>
</evidence>
<protein>
    <recommendedName>
        <fullName evidence="16">DSC E3 ubiquitin ligase complex subunit A</fullName>
        <ecNumber evidence="4">2.3.2.27</ecNumber>
    </recommendedName>
    <alternativeName>
        <fullName evidence="17">Defective for SREBP cleavage protein A</fullName>
    </alternativeName>
    <alternativeName>
        <fullName evidence="18">RING-type E3 ubiquitin transferase dscA</fullName>
    </alternativeName>
</protein>
<dbReference type="GO" id="GO:0016567">
    <property type="term" value="P:protein ubiquitination"/>
    <property type="evidence" value="ECO:0007669"/>
    <property type="project" value="UniProtKB-UniPathway"/>
</dbReference>
<evidence type="ECO:0000256" key="21">
    <source>
        <dbReference type="SAM" id="SignalP"/>
    </source>
</evidence>
<dbReference type="AlphaFoldDB" id="A0A5J5FBD0"/>